<feature type="domain" description="Outer membrane protein beta-barrel" evidence="2">
    <location>
        <begin position="25"/>
        <end position="197"/>
    </location>
</feature>
<evidence type="ECO:0000256" key="1">
    <source>
        <dbReference type="SAM" id="SignalP"/>
    </source>
</evidence>
<name>A0A855WZ17_9BACT</name>
<sequence length="221" mass="23461">MEVAMKRLLVVTLALMLVLAFAAMAQETEGGKLGYGFKAGIGFSKWTGSELDTALIAAGATKGSLFGIGGGALFEVKPAPSFAVQFEALYMLKGVKYSEGSATAKFKLSYIEIPVTLHVVPNVKGMLKPNIFAGPYVGFLASAKLKGEGGGASAEVDVKDAFKSTDFGVTFGAGFDYMVGKNAITFDARYDLGLSKIWDSLIGLEGKNTAFYFMLGYKFMQ</sequence>
<dbReference type="Pfam" id="PF13568">
    <property type="entry name" value="OMP_b-brl_2"/>
    <property type="match status" value="1"/>
</dbReference>
<accession>A0A855WZ17</accession>
<feature type="chain" id="PRO_5032750495" description="Outer membrane protein beta-barrel domain-containing protein" evidence="1">
    <location>
        <begin position="26"/>
        <end position="221"/>
    </location>
</feature>
<dbReference type="Proteomes" id="UP000250918">
    <property type="component" value="Unassembled WGS sequence"/>
</dbReference>
<evidence type="ECO:0000313" key="4">
    <source>
        <dbReference type="Proteomes" id="UP000250918"/>
    </source>
</evidence>
<evidence type="ECO:0000259" key="2">
    <source>
        <dbReference type="Pfam" id="PF13568"/>
    </source>
</evidence>
<proteinExistence type="predicted"/>
<comment type="caution">
    <text evidence="3">The sequence shown here is derived from an EMBL/GenBank/DDBJ whole genome shotgun (WGS) entry which is preliminary data.</text>
</comment>
<dbReference type="AlphaFoldDB" id="A0A855WZ17"/>
<protein>
    <recommendedName>
        <fullName evidence="2">Outer membrane protein beta-barrel domain-containing protein</fullName>
    </recommendedName>
</protein>
<reference evidence="3 4" key="1">
    <citation type="journal article" date="2018" name="ISME J.">
        <title>A methanotrophic archaeon couples anaerobic oxidation of methane to Fe(III) reduction.</title>
        <authorList>
            <person name="Cai C."/>
            <person name="Leu A.O."/>
            <person name="Xie G.J."/>
            <person name="Guo J."/>
            <person name="Feng Y."/>
            <person name="Zhao J.X."/>
            <person name="Tyson G.W."/>
            <person name="Yuan Z."/>
            <person name="Hu S."/>
        </authorList>
    </citation>
    <scope>NUCLEOTIDE SEQUENCE [LARGE SCALE GENOMIC DNA]</scope>
    <source>
        <strain evidence="3">FeB_12</strain>
    </source>
</reference>
<gene>
    <name evidence="3" type="ORF">C3F09_08455</name>
</gene>
<keyword evidence="1" id="KW-0732">Signal</keyword>
<feature type="signal peptide" evidence="1">
    <location>
        <begin position="1"/>
        <end position="25"/>
    </location>
</feature>
<dbReference type="EMBL" id="PQAP01000129">
    <property type="protein sequence ID" value="PWB70951.1"/>
    <property type="molecule type" value="Genomic_DNA"/>
</dbReference>
<organism evidence="3 4">
    <name type="scientific">candidate division GN15 bacterium</name>
    <dbReference type="NCBI Taxonomy" id="2072418"/>
    <lineage>
        <taxon>Bacteria</taxon>
        <taxon>candidate division GN15</taxon>
    </lineage>
</organism>
<dbReference type="InterPro" id="IPR025665">
    <property type="entry name" value="Beta-barrel_OMP_2"/>
</dbReference>
<evidence type="ECO:0000313" key="3">
    <source>
        <dbReference type="EMBL" id="PWB70951.1"/>
    </source>
</evidence>